<gene>
    <name evidence="2" type="ORF">Lwor_1017</name>
</gene>
<feature type="chain" id="PRO_5006919742" evidence="1">
    <location>
        <begin position="21"/>
        <end position="74"/>
    </location>
</feature>
<accession>A0A0W1AG75</accession>
<protein>
    <submittedName>
        <fullName evidence="2">Uncharacterized protein</fullName>
    </submittedName>
</protein>
<comment type="caution">
    <text evidence="2">The sequence shown here is derived from an EMBL/GenBank/DDBJ whole genome shotgun (WGS) entry which is preliminary data.</text>
</comment>
<dbReference type="Proteomes" id="UP000054662">
    <property type="component" value="Unassembled WGS sequence"/>
</dbReference>
<dbReference type="PATRIC" id="fig|45076.6.peg.1108"/>
<evidence type="ECO:0000256" key="1">
    <source>
        <dbReference type="SAM" id="SignalP"/>
    </source>
</evidence>
<keyword evidence="3" id="KW-1185">Reference proteome</keyword>
<reference evidence="2 3" key="1">
    <citation type="submission" date="2015-11" db="EMBL/GenBank/DDBJ databases">
        <title>Genomic analysis of 38 Legionella species identifies large and diverse effector repertoires.</title>
        <authorList>
            <person name="Burstein D."/>
            <person name="Amaro F."/>
            <person name="Zusman T."/>
            <person name="Lifshitz Z."/>
            <person name="Cohen O."/>
            <person name="Gilbert J.A."/>
            <person name="Pupko T."/>
            <person name="Shuman H.A."/>
            <person name="Segal G."/>
        </authorList>
    </citation>
    <scope>NUCLEOTIDE SEQUENCE [LARGE SCALE GENOMIC DNA]</scope>
    <source>
        <strain evidence="2 3">ATCC 49508</strain>
    </source>
</reference>
<evidence type="ECO:0000313" key="2">
    <source>
        <dbReference type="EMBL" id="KTD80346.1"/>
    </source>
</evidence>
<sequence>MRLNKYQILIILIFPCVARAEETPNENSILYCPEKVICNSTNNIEDYHISVNEYDIWGKPSYGEKTRSAPRYLG</sequence>
<feature type="signal peptide" evidence="1">
    <location>
        <begin position="1"/>
        <end position="20"/>
    </location>
</feature>
<dbReference type="AlphaFoldDB" id="A0A0W1AG75"/>
<organism evidence="2 3">
    <name type="scientific">Legionella worsleiensis</name>
    <dbReference type="NCBI Taxonomy" id="45076"/>
    <lineage>
        <taxon>Bacteria</taxon>
        <taxon>Pseudomonadati</taxon>
        <taxon>Pseudomonadota</taxon>
        <taxon>Gammaproteobacteria</taxon>
        <taxon>Legionellales</taxon>
        <taxon>Legionellaceae</taxon>
        <taxon>Legionella</taxon>
    </lineage>
</organism>
<proteinExistence type="predicted"/>
<evidence type="ECO:0000313" key="3">
    <source>
        <dbReference type="Proteomes" id="UP000054662"/>
    </source>
</evidence>
<name>A0A0W1AG75_9GAMM</name>
<keyword evidence="1" id="KW-0732">Signal</keyword>
<dbReference type="EMBL" id="LNZC01000010">
    <property type="protein sequence ID" value="KTD80346.1"/>
    <property type="molecule type" value="Genomic_DNA"/>
</dbReference>